<name>A0A2A6CW85_PRIPA</name>
<dbReference type="EnsemblMetazoa" id="PPA44242.1">
    <property type="protein sequence ID" value="PPA44242.1"/>
    <property type="gene ID" value="WBGene00282611"/>
</dbReference>
<proteinExistence type="predicted"/>
<accession>A0A2A6CW85</accession>
<dbReference type="Proteomes" id="UP000005239">
    <property type="component" value="Unassembled WGS sequence"/>
</dbReference>
<keyword evidence="2" id="KW-1185">Reference proteome</keyword>
<organism evidence="1 2">
    <name type="scientific">Pristionchus pacificus</name>
    <name type="common">Parasitic nematode worm</name>
    <dbReference type="NCBI Taxonomy" id="54126"/>
    <lineage>
        <taxon>Eukaryota</taxon>
        <taxon>Metazoa</taxon>
        <taxon>Ecdysozoa</taxon>
        <taxon>Nematoda</taxon>
        <taxon>Chromadorea</taxon>
        <taxon>Rhabditida</taxon>
        <taxon>Rhabditina</taxon>
        <taxon>Diplogasteromorpha</taxon>
        <taxon>Diplogasteroidea</taxon>
        <taxon>Neodiplogasteridae</taxon>
        <taxon>Pristionchus</taxon>
    </lineage>
</organism>
<gene>
    <name evidence="1" type="primary">WBGene00282611</name>
</gene>
<sequence length="138" mass="15780">MLYATQIHVPELPPDVLLDTFDEATPEKLCPRSLSFVQQRKGNLSTKRNQEIMKILRRMKQKLNKIAIIGPHRTTKNGKKKQVTMLRSTMFRFDQRFVGDIKRNSVAVRHVKHANYVSATIPLGGVYGALVPTLVLRK</sequence>
<accession>A0A8R1Z5P6</accession>
<dbReference type="AlphaFoldDB" id="A0A2A6CW85"/>
<evidence type="ECO:0000313" key="1">
    <source>
        <dbReference type="EnsemblMetazoa" id="PPA44242.1"/>
    </source>
</evidence>
<reference evidence="2" key="1">
    <citation type="journal article" date="2008" name="Nat. Genet.">
        <title>The Pristionchus pacificus genome provides a unique perspective on nematode lifestyle and parasitism.</title>
        <authorList>
            <person name="Dieterich C."/>
            <person name="Clifton S.W."/>
            <person name="Schuster L.N."/>
            <person name="Chinwalla A."/>
            <person name="Delehaunty K."/>
            <person name="Dinkelacker I."/>
            <person name="Fulton L."/>
            <person name="Fulton R."/>
            <person name="Godfrey J."/>
            <person name="Minx P."/>
            <person name="Mitreva M."/>
            <person name="Roeseler W."/>
            <person name="Tian H."/>
            <person name="Witte H."/>
            <person name="Yang S.P."/>
            <person name="Wilson R.K."/>
            <person name="Sommer R.J."/>
        </authorList>
    </citation>
    <scope>NUCLEOTIDE SEQUENCE [LARGE SCALE GENOMIC DNA]</scope>
    <source>
        <strain evidence="2">PS312</strain>
    </source>
</reference>
<protein>
    <submittedName>
        <fullName evidence="1">Uncharacterized protein</fullName>
    </submittedName>
</protein>
<reference evidence="1" key="2">
    <citation type="submission" date="2022-06" db="UniProtKB">
        <authorList>
            <consortium name="EnsemblMetazoa"/>
        </authorList>
    </citation>
    <scope>IDENTIFICATION</scope>
    <source>
        <strain evidence="1">PS312</strain>
    </source>
</reference>
<evidence type="ECO:0000313" key="2">
    <source>
        <dbReference type="Proteomes" id="UP000005239"/>
    </source>
</evidence>